<evidence type="ECO:0000313" key="6">
    <source>
        <dbReference type="Proteomes" id="UP000176780"/>
    </source>
</evidence>
<keyword evidence="2" id="KW-0689">Ribosomal protein</keyword>
<dbReference type="InterPro" id="IPR035104">
    <property type="entry name" value="Ribosomal_protein_S1-like"/>
</dbReference>
<feature type="domain" description="S1 motif" evidence="4">
    <location>
        <begin position="103"/>
        <end position="168"/>
    </location>
</feature>
<evidence type="ECO:0000256" key="1">
    <source>
        <dbReference type="ARBA" id="ARBA00006767"/>
    </source>
</evidence>
<organism evidence="5 6">
    <name type="scientific">Candidatus Curtissbacteria bacterium RIFCSPLOWO2_01_FULL_41_18</name>
    <dbReference type="NCBI Taxonomy" id="1797727"/>
    <lineage>
        <taxon>Bacteria</taxon>
        <taxon>Candidatus Curtissiibacteriota</taxon>
    </lineage>
</organism>
<evidence type="ECO:0000259" key="4">
    <source>
        <dbReference type="PROSITE" id="PS50126"/>
    </source>
</evidence>
<dbReference type="CDD" id="cd05687">
    <property type="entry name" value="S1_RPS1_repeat_ec1_hs1"/>
    <property type="match status" value="1"/>
</dbReference>
<comment type="caution">
    <text evidence="5">The sequence shown here is derived from an EMBL/GenBank/DDBJ whole genome shotgun (WGS) entry which is preliminary data.</text>
</comment>
<evidence type="ECO:0000313" key="5">
    <source>
        <dbReference type="EMBL" id="OGE03678.1"/>
    </source>
</evidence>
<evidence type="ECO:0000256" key="2">
    <source>
        <dbReference type="ARBA" id="ARBA00022980"/>
    </source>
</evidence>
<dbReference type="InterPro" id="IPR003029">
    <property type="entry name" value="S1_domain"/>
</dbReference>
<gene>
    <name evidence="5" type="ORF">A3B51_00865</name>
</gene>
<dbReference type="Proteomes" id="UP000176780">
    <property type="component" value="Unassembled WGS sequence"/>
</dbReference>
<dbReference type="GO" id="GO:0006412">
    <property type="term" value="P:translation"/>
    <property type="evidence" value="ECO:0007669"/>
    <property type="project" value="TreeGrafter"/>
</dbReference>
<proteinExistence type="inferred from homology"/>
<dbReference type="InterPro" id="IPR012340">
    <property type="entry name" value="NA-bd_OB-fold"/>
</dbReference>
<dbReference type="InterPro" id="IPR050437">
    <property type="entry name" value="Ribos_protein_bS1-like"/>
</dbReference>
<dbReference type="SMART" id="SM00316">
    <property type="entry name" value="S1"/>
    <property type="match status" value="4"/>
</dbReference>
<comment type="similarity">
    <text evidence="1">Belongs to the bacterial ribosomal protein bS1 family.</text>
</comment>
<dbReference type="PANTHER" id="PTHR10724">
    <property type="entry name" value="30S RIBOSOMAL PROTEIN S1"/>
    <property type="match status" value="1"/>
</dbReference>
<dbReference type="SUPFAM" id="SSF50249">
    <property type="entry name" value="Nucleic acid-binding proteins"/>
    <property type="match status" value="4"/>
</dbReference>
<dbReference type="AlphaFoldDB" id="A0A1F5HHW7"/>
<keyword evidence="3" id="KW-0687">Ribonucleoprotein</keyword>
<dbReference type="GO" id="GO:0003735">
    <property type="term" value="F:structural constituent of ribosome"/>
    <property type="evidence" value="ECO:0007669"/>
    <property type="project" value="TreeGrafter"/>
</dbReference>
<dbReference type="Gene3D" id="2.40.50.140">
    <property type="entry name" value="Nucleic acid-binding proteins"/>
    <property type="match status" value="4"/>
</dbReference>
<evidence type="ECO:0000256" key="3">
    <source>
        <dbReference type="ARBA" id="ARBA00023274"/>
    </source>
</evidence>
<dbReference type="GO" id="GO:0003729">
    <property type="term" value="F:mRNA binding"/>
    <property type="evidence" value="ECO:0007669"/>
    <property type="project" value="TreeGrafter"/>
</dbReference>
<dbReference type="Pfam" id="PF00575">
    <property type="entry name" value="S1"/>
    <property type="match status" value="4"/>
</dbReference>
<dbReference type="CDD" id="cd00164">
    <property type="entry name" value="S1_like"/>
    <property type="match status" value="1"/>
</dbReference>
<dbReference type="EMBL" id="MFBQ01000046">
    <property type="protein sequence ID" value="OGE03678.1"/>
    <property type="molecule type" value="Genomic_DNA"/>
</dbReference>
<sequence length="374" mass="40595">MADLLAATGYKIASLKRNQEVSGKIVSVSPDEVLVDIGAKSEGVIAGRELQAASDLIANLSVGDTIDATVLYPENDAGQVVLSLRKLSADARWGELEERRESNEEIEVVALEANRGGVICEWQGIRGFLPASQLSKTPAKLSDLIGKSLSARVIELDRGSNRLILSQKQLDKGDLSQILALLSKIEIGQKLAGVVSAVLPFGVFVEVEVGSSGNQVIRQSGKKKPDNQITRQPENLDKLEGLVHISEISWEKVEDPAKYFKVGDKVEVVVIAKDELGGRLNLSIKQLAVDPFLEVSKKYSKDQEVLTAVAKVTPYGVFVTLEGGLEGLVHISKIPPNITYSLGQMLYCTVESIDTKSRRISLIPVVSEKPILYR</sequence>
<accession>A0A1F5HHW7</accession>
<dbReference type="PRINTS" id="PR00681">
    <property type="entry name" value="RIBOSOMALS1"/>
</dbReference>
<dbReference type="PROSITE" id="PS50126">
    <property type="entry name" value="S1"/>
    <property type="match status" value="4"/>
</dbReference>
<reference evidence="5 6" key="1">
    <citation type="journal article" date="2016" name="Nat. Commun.">
        <title>Thousands of microbial genomes shed light on interconnected biogeochemical processes in an aquifer system.</title>
        <authorList>
            <person name="Anantharaman K."/>
            <person name="Brown C.T."/>
            <person name="Hug L.A."/>
            <person name="Sharon I."/>
            <person name="Castelle C.J."/>
            <person name="Probst A.J."/>
            <person name="Thomas B.C."/>
            <person name="Singh A."/>
            <person name="Wilkins M.J."/>
            <person name="Karaoz U."/>
            <person name="Brodie E.L."/>
            <person name="Williams K.H."/>
            <person name="Hubbard S.S."/>
            <person name="Banfield J.F."/>
        </authorList>
    </citation>
    <scope>NUCLEOTIDE SEQUENCE [LARGE SCALE GENOMIC DNA]</scope>
</reference>
<dbReference type="PANTHER" id="PTHR10724:SF7">
    <property type="entry name" value="SMALL RIBOSOMAL SUBUNIT PROTEIN BS1C"/>
    <property type="match status" value="1"/>
</dbReference>
<dbReference type="STRING" id="1797727.A3B51_00865"/>
<protein>
    <recommendedName>
        <fullName evidence="4">S1 motif domain-containing protein</fullName>
    </recommendedName>
</protein>
<feature type="domain" description="S1 motif" evidence="4">
    <location>
        <begin position="302"/>
        <end position="365"/>
    </location>
</feature>
<dbReference type="CDD" id="cd04465">
    <property type="entry name" value="S1_RPS1_repeat_ec2_hs2"/>
    <property type="match status" value="1"/>
</dbReference>
<name>A0A1F5HHW7_9BACT</name>
<feature type="domain" description="S1 motif" evidence="4">
    <location>
        <begin position="188"/>
        <end position="285"/>
    </location>
</feature>
<feature type="domain" description="S1 motif" evidence="4">
    <location>
        <begin position="18"/>
        <end position="85"/>
    </location>
</feature>
<dbReference type="GO" id="GO:0022627">
    <property type="term" value="C:cytosolic small ribosomal subunit"/>
    <property type="evidence" value="ECO:0007669"/>
    <property type="project" value="TreeGrafter"/>
</dbReference>